<dbReference type="EMBL" id="FODD01000032">
    <property type="protein sequence ID" value="SEO60312.1"/>
    <property type="molecule type" value="Genomic_DNA"/>
</dbReference>
<keyword evidence="6" id="KW-1185">Reference proteome</keyword>
<gene>
    <name evidence="5" type="ORF">SAMN05216267_103261</name>
</gene>
<reference evidence="5 6" key="1">
    <citation type="submission" date="2016-10" db="EMBL/GenBank/DDBJ databases">
        <authorList>
            <person name="de Groot N.N."/>
        </authorList>
    </citation>
    <scope>NUCLEOTIDE SEQUENCE [LARGE SCALE GENOMIC DNA]</scope>
    <source>
        <strain evidence="5 6">CGMCC 4.2026</strain>
    </source>
</reference>
<dbReference type="PANTHER" id="PTHR33392:SF6">
    <property type="entry name" value="POLYISOPRENYL-TEICHOIC ACID--PEPTIDOGLYCAN TEICHOIC ACID TRANSFERASE TAGU"/>
    <property type="match status" value="1"/>
</dbReference>
<feature type="region of interest" description="Disordered" evidence="2">
    <location>
        <begin position="21"/>
        <end position="140"/>
    </location>
</feature>
<dbReference type="InterPro" id="IPR004474">
    <property type="entry name" value="LytR_CpsA_psr"/>
</dbReference>
<dbReference type="PANTHER" id="PTHR33392">
    <property type="entry name" value="POLYISOPRENYL-TEICHOIC ACID--PEPTIDOGLYCAN TEICHOIC ACID TRANSFERASE TAGU"/>
    <property type="match status" value="1"/>
</dbReference>
<feature type="compositionally biased region" description="Low complexity" evidence="2">
    <location>
        <begin position="113"/>
        <end position="127"/>
    </location>
</feature>
<organism evidence="5 6">
    <name type="scientific">Actinacidiphila rubida</name>
    <dbReference type="NCBI Taxonomy" id="310780"/>
    <lineage>
        <taxon>Bacteria</taxon>
        <taxon>Bacillati</taxon>
        <taxon>Actinomycetota</taxon>
        <taxon>Actinomycetes</taxon>
        <taxon>Kitasatosporales</taxon>
        <taxon>Streptomycetaceae</taxon>
        <taxon>Actinacidiphila</taxon>
    </lineage>
</organism>
<protein>
    <submittedName>
        <fullName evidence="5">Transcriptional attenuator, LytR family</fullName>
    </submittedName>
</protein>
<proteinExistence type="inferred from homology"/>
<dbReference type="STRING" id="310780.SAMN05216267_103261"/>
<dbReference type="Gene3D" id="3.40.630.190">
    <property type="entry name" value="LCP protein"/>
    <property type="match status" value="1"/>
</dbReference>
<dbReference type="InterPro" id="IPR050922">
    <property type="entry name" value="LytR/CpsA/Psr_CW_biosynth"/>
</dbReference>
<dbReference type="AlphaFoldDB" id="A0A1H8R1L7"/>
<sequence>MRPYVARADLWAGRGVGVLGMGVGSDGDGDGDGGRVGSGEGAGEAAGAGSTGSTTGSGGTGGEDGRRETLDTLLSGGAEGRGGASGTVPGARTAVESGVAVESGAAPAVPDEPGTGPADPGAPGTDPVRPGDPERRARRRRRTRRVLFAALGLLCTGVLLIAGTFYWAYEHYTGRVQRIPDAFPTNVPRSALPPPSKDGSETFLLVGVDSRSDLPTTGKDAKAPEWKPGAQRSDTMMLVHLPADHKHAYVVSLPRDSWVTIPGHGQAKLNAAFSWGGPPLLIDAVQRLTKVTVDHLAVIDWSGFKNLTNAVGGVDITVDKTVKRYNGPGGYWTAGTHHMNGDDALDYVRERYGLPRGDLDRTHRQQNFLRAVLSKMLSGGTFTNPLKLKRTLDQVTSVVSVDDRLSDGDLRGLVWNMRDVRSSDMVFMNAPVGGFDTIQKQSVVLLDPNASSELWEALRNDTMADYVATHSLDKLGNRVS</sequence>
<accession>A0A1H8R1L7</accession>
<keyword evidence="3" id="KW-0812">Transmembrane</keyword>
<feature type="compositionally biased region" description="Gly residues" evidence="2">
    <location>
        <begin position="34"/>
        <end position="62"/>
    </location>
</feature>
<dbReference type="Pfam" id="PF03816">
    <property type="entry name" value="LytR_cpsA_psr"/>
    <property type="match status" value="1"/>
</dbReference>
<evidence type="ECO:0000259" key="4">
    <source>
        <dbReference type="Pfam" id="PF03816"/>
    </source>
</evidence>
<evidence type="ECO:0000313" key="5">
    <source>
        <dbReference type="EMBL" id="SEO60312.1"/>
    </source>
</evidence>
<feature type="domain" description="Cell envelope-related transcriptional attenuator" evidence="4">
    <location>
        <begin position="232"/>
        <end position="377"/>
    </location>
</feature>
<keyword evidence="3" id="KW-1133">Transmembrane helix</keyword>
<evidence type="ECO:0000256" key="3">
    <source>
        <dbReference type="SAM" id="Phobius"/>
    </source>
</evidence>
<evidence type="ECO:0000256" key="2">
    <source>
        <dbReference type="SAM" id="MobiDB-lite"/>
    </source>
</evidence>
<name>A0A1H8R1L7_9ACTN</name>
<comment type="similarity">
    <text evidence="1">Belongs to the LytR/CpsA/Psr (LCP) family.</text>
</comment>
<dbReference type="Proteomes" id="UP000181951">
    <property type="component" value="Unassembled WGS sequence"/>
</dbReference>
<dbReference type="NCBIfam" id="TIGR00350">
    <property type="entry name" value="lytR_cpsA_psr"/>
    <property type="match status" value="1"/>
</dbReference>
<keyword evidence="3" id="KW-0472">Membrane</keyword>
<evidence type="ECO:0000256" key="1">
    <source>
        <dbReference type="ARBA" id="ARBA00006068"/>
    </source>
</evidence>
<feature type="transmembrane region" description="Helical" evidence="3">
    <location>
        <begin position="146"/>
        <end position="169"/>
    </location>
</feature>
<evidence type="ECO:0000313" key="6">
    <source>
        <dbReference type="Proteomes" id="UP000181951"/>
    </source>
</evidence>